<dbReference type="RefSeq" id="WP_408175393.1">
    <property type="nucleotide sequence ID" value="NZ_JAQQEZ010000002.1"/>
</dbReference>
<feature type="transmembrane region" description="Helical" evidence="1">
    <location>
        <begin position="75"/>
        <end position="98"/>
    </location>
</feature>
<feature type="transmembrane region" description="Helical" evidence="1">
    <location>
        <begin position="104"/>
        <end position="126"/>
    </location>
</feature>
<gene>
    <name evidence="2" type="ORF">PQR57_02500</name>
</gene>
<feature type="transmembrane region" description="Helical" evidence="1">
    <location>
        <begin position="185"/>
        <end position="202"/>
    </location>
</feature>
<keyword evidence="1" id="KW-0472">Membrane</keyword>
<sequence>MAAASTDPVVPRARHAALACMLCASAACVCLAGGGAALLMQAALGRHATALWMSALMLAAMMSVPLLMSRSSGRYTMLMSAATLIMTISAMNSVPAYLNGSAHGIAIALLMIVTGFFGMLLYRLLANAESRHDVDRSSAHDSDSVKAATPSGATALLALLAGLSSGSLARFQLFAICGLSGAQPFWHIALSLAAVCALAFIADRSRGHRMLMVLYIARAALIATLAASDSPTLAPLAAAIFLILDCLTIPALVNLRGNSTSVLRASCPGVAHHIGMVLGAALSTTPYFFGDGFVVLYTLSATANVICAASLATHWRARQHIHLPPSPYRRQANPSG</sequence>
<keyword evidence="3" id="KW-1185">Reference proteome</keyword>
<feature type="transmembrane region" description="Helical" evidence="1">
    <location>
        <begin position="50"/>
        <end position="68"/>
    </location>
</feature>
<evidence type="ECO:0000313" key="2">
    <source>
        <dbReference type="EMBL" id="MFL9999882.1"/>
    </source>
</evidence>
<feature type="transmembrane region" description="Helical" evidence="1">
    <location>
        <begin position="16"/>
        <end position="44"/>
    </location>
</feature>
<protein>
    <recommendedName>
        <fullName evidence="4">MFS transporter</fullName>
    </recommendedName>
</protein>
<feature type="transmembrane region" description="Helical" evidence="1">
    <location>
        <begin position="267"/>
        <end position="289"/>
    </location>
</feature>
<dbReference type="EMBL" id="JAQQEZ010000002">
    <property type="protein sequence ID" value="MFL9999882.1"/>
    <property type="molecule type" value="Genomic_DNA"/>
</dbReference>
<accession>A0ABW9AIT5</accession>
<comment type="caution">
    <text evidence="2">The sequence shown here is derived from an EMBL/GenBank/DDBJ whole genome shotgun (WGS) entry which is preliminary data.</text>
</comment>
<evidence type="ECO:0000256" key="1">
    <source>
        <dbReference type="SAM" id="Phobius"/>
    </source>
</evidence>
<reference evidence="2 3" key="1">
    <citation type="journal article" date="2024" name="Chem. Sci.">
        <title>Discovery of megapolipeptins by genome mining of a Burkholderiales bacteria collection.</title>
        <authorList>
            <person name="Paulo B.S."/>
            <person name="Recchia M.J.J."/>
            <person name="Lee S."/>
            <person name="Fergusson C.H."/>
            <person name="Romanowski S.B."/>
            <person name="Hernandez A."/>
            <person name="Krull N."/>
            <person name="Liu D.Y."/>
            <person name="Cavanagh H."/>
            <person name="Bos A."/>
            <person name="Gray C.A."/>
            <person name="Murphy B.T."/>
            <person name="Linington R.G."/>
            <person name="Eustaquio A.S."/>
        </authorList>
    </citation>
    <scope>NUCLEOTIDE SEQUENCE [LARGE SCALE GENOMIC DNA]</scope>
    <source>
        <strain evidence="2 3">RL17-350-BIC-A</strain>
    </source>
</reference>
<name>A0ABW9AIT5_9BURK</name>
<keyword evidence="1" id="KW-0812">Transmembrane</keyword>
<organism evidence="2 3">
    <name type="scientific">Paraburkholderia dipogonis</name>
    <dbReference type="NCBI Taxonomy" id="1211383"/>
    <lineage>
        <taxon>Bacteria</taxon>
        <taxon>Pseudomonadati</taxon>
        <taxon>Pseudomonadota</taxon>
        <taxon>Betaproteobacteria</taxon>
        <taxon>Burkholderiales</taxon>
        <taxon>Burkholderiaceae</taxon>
        <taxon>Paraburkholderia</taxon>
    </lineage>
</organism>
<keyword evidence="1" id="KW-1133">Transmembrane helix</keyword>
<proteinExistence type="predicted"/>
<evidence type="ECO:0000313" key="3">
    <source>
        <dbReference type="Proteomes" id="UP001629230"/>
    </source>
</evidence>
<dbReference type="Proteomes" id="UP001629230">
    <property type="component" value="Unassembled WGS sequence"/>
</dbReference>
<feature type="transmembrane region" description="Helical" evidence="1">
    <location>
        <begin position="233"/>
        <end position="255"/>
    </location>
</feature>
<evidence type="ECO:0008006" key="4">
    <source>
        <dbReference type="Google" id="ProtNLM"/>
    </source>
</evidence>
<feature type="transmembrane region" description="Helical" evidence="1">
    <location>
        <begin position="209"/>
        <end position="227"/>
    </location>
</feature>
<feature type="transmembrane region" description="Helical" evidence="1">
    <location>
        <begin position="295"/>
        <end position="315"/>
    </location>
</feature>
<feature type="transmembrane region" description="Helical" evidence="1">
    <location>
        <begin position="147"/>
        <end position="165"/>
    </location>
</feature>